<dbReference type="Gene3D" id="1.25.10.10">
    <property type="entry name" value="Leucine-rich Repeat Variant"/>
    <property type="match status" value="1"/>
</dbReference>
<organism evidence="4 5">
    <name type="scientific">Cyclospora cayetanensis</name>
    <dbReference type="NCBI Taxonomy" id="88456"/>
    <lineage>
        <taxon>Eukaryota</taxon>
        <taxon>Sar</taxon>
        <taxon>Alveolata</taxon>
        <taxon>Apicomplexa</taxon>
        <taxon>Conoidasida</taxon>
        <taxon>Coccidia</taxon>
        <taxon>Eucoccidiorida</taxon>
        <taxon>Eimeriorina</taxon>
        <taxon>Eimeriidae</taxon>
        <taxon>Cyclospora</taxon>
    </lineage>
</organism>
<feature type="compositionally biased region" description="Acidic residues" evidence="2">
    <location>
        <begin position="1227"/>
        <end position="1240"/>
    </location>
</feature>
<evidence type="ECO:0000256" key="1">
    <source>
        <dbReference type="ARBA" id="ARBA00007690"/>
    </source>
</evidence>
<dbReference type="VEuPathDB" id="ToxoDB:cyc_04214"/>
<reference evidence="4 5" key="1">
    <citation type="journal article" date="2016" name="BMC Genomics">
        <title>Comparative genomics reveals Cyclospora cayetanensis possesses coccidia-like metabolism and invasion components but unique surface antigens.</title>
        <authorList>
            <person name="Liu S."/>
            <person name="Wang L."/>
            <person name="Zheng H."/>
            <person name="Xu Z."/>
            <person name="Roellig D.M."/>
            <person name="Li N."/>
            <person name="Frace M.A."/>
            <person name="Tang K."/>
            <person name="Arrowood M.J."/>
            <person name="Moss D.M."/>
            <person name="Zhang L."/>
            <person name="Feng Y."/>
            <person name="Xiao L."/>
        </authorList>
    </citation>
    <scope>NUCLEOTIDE SEQUENCE [LARGE SCALE GENOMIC DNA]</scope>
    <source>
        <strain evidence="4 5">CHN_HEN01</strain>
    </source>
</reference>
<feature type="compositionally biased region" description="Polar residues" evidence="2">
    <location>
        <begin position="1420"/>
        <end position="1430"/>
    </location>
</feature>
<gene>
    <name evidence="4" type="ORF">cyc_04214</name>
</gene>
<dbReference type="InterPro" id="IPR012978">
    <property type="entry name" value="HEAT_RRP12"/>
</dbReference>
<dbReference type="InterPro" id="IPR016024">
    <property type="entry name" value="ARM-type_fold"/>
</dbReference>
<proteinExistence type="inferred from homology"/>
<comment type="caution">
    <text evidence="4">The sequence shown here is derived from an EMBL/GenBank/DDBJ whole genome shotgun (WGS) entry which is preliminary data.</text>
</comment>
<feature type="region of interest" description="Disordered" evidence="2">
    <location>
        <begin position="1332"/>
        <end position="1357"/>
    </location>
</feature>
<sequence>MMPLTQRVLLQQQQQNSLAVLAAFFEGGGANNASEGGKPSGDDASRLLREGPPLRLSASERAAGRTCWTALRTALSSRAAAAAAPAEQQPLTLAITVTLQCLEKAMEELQHQNEQERGGEEEVAEKGPFRGPSLYVVGMAVVLEALLAAGAKAQLLPQAGEQQQQFLRQLLHLLQAATVAPAAPERAFLSLVQSLRLCMGIESRKEGAVRTVPNGRCGLVAGISRGCFEVLLRVAAEVPHVSAQAAARRLLLHALSRLCEELQQGETAASATASSMQRFVAALAEIVNKASDPTAVSAALKAAKRLVLQAQVTNVPLYSAIIPLIMSLLHYRHKTRWPEAFELCTEALTALECASFVDFLGCSVADAKPSCLSLRAVGSMKGLEAFREAYLSYHYPIFLPLISAIWSLLLAAEGIALRQLEEAAAMGGGSDASRKNAAFLKAKQQEIRFYKFVQYLPLPPFAKKSSEVSATMDGAPLGPFPAQGKSGCMLCDMLWVAIYRALRHTPSSPDTLLHIQAHGVEVGYCCIRFLSLRPQLEVAFGTAVRVFGCMRLLGDGQEGTRLHLSLAANASVSFEAFVTRSNVWMLPLLQRFVCRDSLQYFCRHILPAVSCYKSAEVEKEAAFFPRGQLWCLLPAFASQPLDLEEVLQGETTPEGGNGSPRDGEEASKPAQLLPRILELLHDAFLREAACAAIVALSREWWKTRADTSGGSRDTAAADAAQAAVQAAAAAAARAARICCPADSSLLPAAVTAAATSHSNRRALSAFAEETLGFLTVRYLLLHKDVAAGAAAARPAEAVFAALSPSAKAKAAQQLLQAIQTHVFSVASFVVLLGRRHVRGSLGAGLHWIFPEGCWEVPFGYQAFAPLCPRALMESNVKRFSSALLASAASASIAASPALAPKECAALVEVCDTLRPFTAADTGEFFFAAMIKRKAYGALKHTLDDAEQHSGFVVGQPQLLEVWAALKESRGTTAAAIDLKQRLGCLLALLQSFDRHRTAFPESVCLWVLDGVATEWEGLLQEVLPAAVPEVLLSLKDPNKKSREIAAAALEALVKLCEDKQLHLSALATFVAAGFGGLAPEIGGPQGDQGAPPPLLKSAAALALGRLLDLYGDELPHSQIQQWAKACIRAGDMDDLAAWLPSMLAALDNPNAAKARMKIRRLIEKLCKLMGEEALEKAMPEQHIPLLRYILRSERRRTIRRLIQQTLKGTADSADESEGSEEERGGGEESETDADSEDDVAVDEKVAPPRKAKARGEELRVESRGVEAVGIKSLLDAFEEESENERRSRRKRQSTGASSSGNLCIFEDGDGADASSAVLDFCGVSAAQQILVGMQPRKDRKTENAGRGAKRERKFSQVKVNEDGKIVIEDEEENDGQETQGKQAEMMVGLLELRPQRAPSGALLLAAPGLSSAASSPAAAKSNNPDRSPATTGKRVTLSCLAARRAALREMRKKQSGGHFVQRSGEEFKAKRAQGDLKLKAGMDPYAFVKLNRGVLKEKYRAQAVRVSQVAIRLAEQNAGAEPSPRGDGATMERGVMCPYGAEADSEGNEG</sequence>
<dbReference type="Proteomes" id="UP000095192">
    <property type="component" value="Unassembled WGS sequence"/>
</dbReference>
<comment type="similarity">
    <text evidence="1">Belongs to the RRP12 family.</text>
</comment>
<dbReference type="EMBL" id="JROU02001522">
    <property type="protein sequence ID" value="OEH76144.1"/>
    <property type="molecule type" value="Genomic_DNA"/>
</dbReference>
<accession>A0A1D3CY73</accession>
<name>A0A1D3CY73_9EIME</name>
<dbReference type="InterPro" id="IPR011989">
    <property type="entry name" value="ARM-like"/>
</dbReference>
<dbReference type="PANTHER" id="PTHR48287:SF1">
    <property type="entry name" value="ARM REPEAT SUPERFAMILY PROTEIN"/>
    <property type="match status" value="1"/>
</dbReference>
<protein>
    <recommendedName>
        <fullName evidence="3">RRP12 HEAT domain-containing protein</fullName>
    </recommendedName>
</protein>
<dbReference type="InParanoid" id="A0A1D3CY73"/>
<evidence type="ECO:0000259" key="3">
    <source>
        <dbReference type="Pfam" id="PF08161"/>
    </source>
</evidence>
<feature type="region of interest" description="Disordered" evidence="2">
    <location>
        <begin position="1413"/>
        <end position="1432"/>
    </location>
</feature>
<dbReference type="Pfam" id="PF08161">
    <property type="entry name" value="RRP12_HEAT"/>
    <property type="match status" value="1"/>
</dbReference>
<evidence type="ECO:0000256" key="2">
    <source>
        <dbReference type="SAM" id="MobiDB-lite"/>
    </source>
</evidence>
<dbReference type="InterPro" id="IPR052087">
    <property type="entry name" value="RRP12"/>
</dbReference>
<feature type="region of interest" description="Disordered" evidence="2">
    <location>
        <begin position="1205"/>
        <end position="1258"/>
    </location>
</feature>
<dbReference type="VEuPathDB" id="ToxoDB:LOC34620776"/>
<evidence type="ECO:0000313" key="4">
    <source>
        <dbReference type="EMBL" id="OEH76144.1"/>
    </source>
</evidence>
<dbReference type="GO" id="GO:0005634">
    <property type="term" value="C:nucleus"/>
    <property type="evidence" value="ECO:0007669"/>
    <property type="project" value="UniProtKB-SubCell"/>
</dbReference>
<dbReference type="PANTHER" id="PTHR48287">
    <property type="entry name" value="ARM REPEAT SUPERFAMILY PROTEIN"/>
    <property type="match status" value="1"/>
</dbReference>
<dbReference type="SUPFAM" id="SSF48371">
    <property type="entry name" value="ARM repeat"/>
    <property type="match status" value="1"/>
</dbReference>
<evidence type="ECO:0000313" key="5">
    <source>
        <dbReference type="Proteomes" id="UP000095192"/>
    </source>
</evidence>
<feature type="region of interest" description="Disordered" evidence="2">
    <location>
        <begin position="1277"/>
        <end position="1302"/>
    </location>
</feature>
<keyword evidence="5" id="KW-1185">Reference proteome</keyword>
<feature type="domain" description="RRP12 HEAT" evidence="3">
    <location>
        <begin position="532"/>
        <end position="647"/>
    </location>
</feature>